<dbReference type="SUPFAM" id="SSF48239">
    <property type="entry name" value="Terpenoid cyclases/Protein prenyltransferases"/>
    <property type="match status" value="1"/>
</dbReference>
<evidence type="ECO:0000256" key="6">
    <source>
        <dbReference type="ARBA" id="ARBA00022737"/>
    </source>
</evidence>
<evidence type="ECO:0000256" key="3">
    <source>
        <dbReference type="ARBA" id="ARBA00022602"/>
    </source>
</evidence>
<evidence type="ECO:0000313" key="9">
    <source>
        <dbReference type="EMBL" id="VBB29033.1"/>
    </source>
</evidence>
<proteinExistence type="inferred from homology"/>
<comment type="cofactor">
    <cofactor evidence="1">
        <name>Zn(2+)</name>
        <dbReference type="ChEBI" id="CHEBI:29105"/>
    </cofactor>
</comment>
<gene>
    <name evidence="9" type="ORF">NAV_LOCUS3842</name>
</gene>
<sequence>MGFCAPPVPNFGFLDTGCSVLGGIKVNPSVQDQGSNCSSKDFYVSQHNLAHHWQRPHIVPHSVGFPQLLTRTVSWVRDCLAVRYAGHWPFETRNNRLKNRNLLEVLKDPAEDSVTLWCVSELSTRKRLLEFRLHHLRDEGFDEWRILSDRDEDQEIYNSDRIEITEGNWNSSAEDASREQQICNPNSDNLKFCRTLDVNTALLELRSYKPTGERRRILARSEKELYLCDPENNVVLTLFNRPVHSLSFIPHMNDEIVFLDDGGLIWYGEMGNNFIQAKCGYDIESVTGSDHPRLIYAASKGAVHLIDLRVGISDGDLLYTVPEYDDTSRNSYHFQYKGAFEKQSIHQLYSLPDAPQMLLVCISKKFVLVDERMRGVVYLEMPHSIYHGGHHVTSAPPIRDSDRNGTIYPFYILQHTIYPDVQTFSLYRHSNSTMWSSLASIKRLQEPCSAALFYREQPKYNVRIPRLSERLLFGNGPTRAISFLNICVDSGNEKSFLFRMMDDGSIWYEQISIQNDQNLSEKMLWKGASTVKSMVDSSIFDMRRSDDVRSGRLQRESRIFDVEFDLDASENLFLDTSAETLQPLDTYSENNYPDPQIVRDVADEQLLSKIVLESWDRLNITTGCPKEAYGFRGSLGFSKPLWYHQTMNYAGGDVVATKSGPSITKNCFLYDSAHISQTYVALCSLLILGDDLSRVDRKAVLEGICCGQLSDGSFRGQQGTENDMRFVYCAIAICHILNDFSTIDMKSVLKFIQRCVNFDGGIGQAPSLESHGGSTFCAIAALAMAGHLWDESVLTHKQIERLVKWALWKQNEGFHGRANKPDDTCYAFWIGGTLKILDAYMFVDKERLRSFIYSTQDRELGGFGKFIDVVPDALHTCYSISALSLLREPNLRIIYPPLNITKRAAEHLININMNL</sequence>
<evidence type="ECO:0000256" key="1">
    <source>
        <dbReference type="ARBA" id="ARBA00001947"/>
    </source>
</evidence>
<dbReference type="GO" id="GO:0005953">
    <property type="term" value="C:CAAX-protein geranylgeranyltransferase complex"/>
    <property type="evidence" value="ECO:0007669"/>
    <property type="project" value="TreeGrafter"/>
</dbReference>
<keyword evidence="4" id="KW-0808">Transferase</keyword>
<dbReference type="EMBL" id="UPTC01000520">
    <property type="protein sequence ID" value="VBB29033.1"/>
    <property type="molecule type" value="Genomic_DNA"/>
</dbReference>
<evidence type="ECO:0000256" key="2">
    <source>
        <dbReference type="ARBA" id="ARBA00010497"/>
    </source>
</evidence>
<evidence type="ECO:0000256" key="4">
    <source>
        <dbReference type="ARBA" id="ARBA00022679"/>
    </source>
</evidence>
<evidence type="ECO:0000313" key="10">
    <source>
        <dbReference type="Proteomes" id="UP000276991"/>
    </source>
</evidence>
<accession>A0A498S6J8</accession>
<dbReference type="Proteomes" id="UP000276991">
    <property type="component" value="Unassembled WGS sequence"/>
</dbReference>
<keyword evidence="5" id="KW-0479">Metal-binding</keyword>
<keyword evidence="6" id="KW-0677">Repeat</keyword>
<evidence type="ECO:0000259" key="8">
    <source>
        <dbReference type="Pfam" id="PF00432"/>
    </source>
</evidence>
<dbReference type="InterPro" id="IPR045089">
    <property type="entry name" value="PGGT1B-like"/>
</dbReference>
<keyword evidence="10" id="KW-1185">Reference proteome</keyword>
<dbReference type="InterPro" id="IPR001330">
    <property type="entry name" value="Prenyltrans"/>
</dbReference>
<name>A0A498S6J8_ACAVI</name>
<dbReference type="STRING" id="6277.A0A498S6J8"/>
<dbReference type="PANTHER" id="PTHR11774:SF4">
    <property type="entry name" value="GERANYLGERANYL TRANSFERASE TYPE-1 SUBUNIT BETA"/>
    <property type="match status" value="1"/>
</dbReference>
<keyword evidence="7" id="KW-0862">Zinc</keyword>
<keyword evidence="3" id="KW-0637">Prenyltransferase</keyword>
<comment type="similarity">
    <text evidence="2">Belongs to the protein prenyltransferase subunit beta family.</text>
</comment>
<dbReference type="GO" id="GO:0046872">
    <property type="term" value="F:metal ion binding"/>
    <property type="evidence" value="ECO:0007669"/>
    <property type="project" value="UniProtKB-KW"/>
</dbReference>
<dbReference type="PANTHER" id="PTHR11774">
    <property type="entry name" value="GERANYLGERANYL TRANSFERASE TYPE BETA SUBUNIT"/>
    <property type="match status" value="1"/>
</dbReference>
<evidence type="ECO:0000256" key="7">
    <source>
        <dbReference type="ARBA" id="ARBA00022833"/>
    </source>
</evidence>
<protein>
    <recommendedName>
        <fullName evidence="8">Prenyltransferase alpha-alpha toroid domain-containing protein</fullName>
    </recommendedName>
</protein>
<evidence type="ECO:0000256" key="5">
    <source>
        <dbReference type="ARBA" id="ARBA00022723"/>
    </source>
</evidence>
<feature type="domain" description="Prenyltransferase alpha-alpha toroid" evidence="8">
    <location>
        <begin position="621"/>
        <end position="900"/>
    </location>
</feature>
<dbReference type="InterPro" id="IPR008930">
    <property type="entry name" value="Terpenoid_cyclase/PrenylTrfase"/>
</dbReference>
<dbReference type="Pfam" id="PF00432">
    <property type="entry name" value="Prenyltrans"/>
    <property type="match status" value="1"/>
</dbReference>
<reference evidence="9 10" key="1">
    <citation type="submission" date="2018-08" db="EMBL/GenBank/DDBJ databases">
        <authorList>
            <person name="Laetsch R D."/>
            <person name="Stevens L."/>
            <person name="Kumar S."/>
            <person name="Blaxter L. M."/>
        </authorList>
    </citation>
    <scope>NUCLEOTIDE SEQUENCE [LARGE SCALE GENOMIC DNA]</scope>
</reference>
<dbReference type="OrthoDB" id="24893at2759"/>
<dbReference type="GO" id="GO:0004662">
    <property type="term" value="F:CAAX-protein geranylgeranyltransferase activity"/>
    <property type="evidence" value="ECO:0007669"/>
    <property type="project" value="TreeGrafter"/>
</dbReference>
<dbReference type="Gene3D" id="1.50.10.20">
    <property type="match status" value="1"/>
</dbReference>
<dbReference type="AlphaFoldDB" id="A0A498S6J8"/>
<organism evidence="9 10">
    <name type="scientific">Acanthocheilonema viteae</name>
    <name type="common">Filarial nematode worm</name>
    <name type="synonym">Dipetalonema viteae</name>
    <dbReference type="NCBI Taxonomy" id="6277"/>
    <lineage>
        <taxon>Eukaryota</taxon>
        <taxon>Metazoa</taxon>
        <taxon>Ecdysozoa</taxon>
        <taxon>Nematoda</taxon>
        <taxon>Chromadorea</taxon>
        <taxon>Rhabditida</taxon>
        <taxon>Spirurina</taxon>
        <taxon>Spiruromorpha</taxon>
        <taxon>Filarioidea</taxon>
        <taxon>Onchocercidae</taxon>
        <taxon>Acanthocheilonema</taxon>
    </lineage>
</organism>